<reference evidence="9 10" key="1">
    <citation type="submission" date="2019-02" db="EMBL/GenBank/DDBJ databases">
        <title>Genome analysis provides insights into bioremediation potentialities and Haloocin production by Natrinema altunense strain 4.1R isolated from Chott Douz in Tunisian desert.</title>
        <authorList>
            <person name="Najjari A."/>
            <person name="Youssef N."/>
            <person name="Ben Dhia O."/>
            <person name="Ferjani R."/>
            <person name="El Hidri D."/>
            <person name="Ouzari H.I."/>
            <person name="Cherif A."/>
        </authorList>
    </citation>
    <scope>NUCLEOTIDE SEQUENCE [LARGE SCALE GENOMIC DNA]</scope>
    <source>
        <strain evidence="9 10">4.1R</strain>
    </source>
</reference>
<comment type="similarity">
    <text evidence="2">Belongs to the NrfD family.</text>
</comment>
<feature type="transmembrane region" description="Helical" evidence="8">
    <location>
        <begin position="20"/>
        <end position="38"/>
    </location>
</feature>
<dbReference type="STRING" id="222984.GCA_000731985_02803"/>
<keyword evidence="5 8" id="KW-1133">Transmembrane helix</keyword>
<keyword evidence="6 8" id="KW-0472">Membrane</keyword>
<feature type="transmembrane region" description="Helical" evidence="8">
    <location>
        <begin position="389"/>
        <end position="410"/>
    </location>
</feature>
<sequence>MSSASDAGVVVPRFGTRGKAWLALLGVLIVAGLGAWAYQLQQGLVVTGMDNVFSWGLYIMLFVLFIGLSAGGLIISSAPKFFHSKRYDSLAALGVLLSLGCIVVAGLLILPDLGSPSRVTGFLTSPDPRSPMVWDFGIVLLYGLFNVGYLWLLTRRDLAKMGSRLAFGVEDTPAGRERDRKRAFWAAAIAMPLAVGLHSVTGWIFATQIGRGDWFNPLVAPMFIMKALVSGLALLLVTGILVDRFTRFRFPRELVPELGKLLGIFVAVHVVYLVAAERLPHAWAAHFEFWSITSAFLVGDTIHFWLWTLIGGVLPIALLAVPSLRRRIKAVFVASVAAIVGILFEGVYLIFTGYHDLNIDAAPGVTTGTDYTGLEADIWATTGSYTPTIVEVMVAVGLVAVGALIVTLGLRVVPIQPDGRTPVSAERDDTTATTADPVATDGGRRPEDEADAEVTDDA</sequence>
<name>A0A482XWI1_9EURY</name>
<evidence type="ECO:0000256" key="8">
    <source>
        <dbReference type="SAM" id="Phobius"/>
    </source>
</evidence>
<evidence type="ECO:0000256" key="7">
    <source>
        <dbReference type="SAM" id="MobiDB-lite"/>
    </source>
</evidence>
<dbReference type="PANTHER" id="PTHR34856:SF2">
    <property type="entry name" value="PROTEIN NRFD"/>
    <property type="match status" value="1"/>
</dbReference>
<evidence type="ECO:0000256" key="4">
    <source>
        <dbReference type="ARBA" id="ARBA00022692"/>
    </source>
</evidence>
<accession>A0A482XWI1</accession>
<feature type="transmembrane region" description="Helical" evidence="8">
    <location>
        <begin position="304"/>
        <end position="324"/>
    </location>
</feature>
<feature type="transmembrane region" description="Helical" evidence="8">
    <location>
        <begin position="131"/>
        <end position="154"/>
    </location>
</feature>
<dbReference type="Pfam" id="PF03916">
    <property type="entry name" value="NrfD"/>
    <property type="match status" value="1"/>
</dbReference>
<protein>
    <submittedName>
        <fullName evidence="9">Molybdopterin oxidoreductase</fullName>
    </submittedName>
</protein>
<dbReference type="AlphaFoldDB" id="A0A482XWI1"/>
<dbReference type="GO" id="GO:0005886">
    <property type="term" value="C:plasma membrane"/>
    <property type="evidence" value="ECO:0007669"/>
    <property type="project" value="UniProtKB-SubCell"/>
</dbReference>
<dbReference type="EMBL" id="SHMR01000011">
    <property type="protein sequence ID" value="RZH66275.1"/>
    <property type="molecule type" value="Genomic_DNA"/>
</dbReference>
<evidence type="ECO:0000256" key="3">
    <source>
        <dbReference type="ARBA" id="ARBA00022475"/>
    </source>
</evidence>
<feature type="compositionally biased region" description="Acidic residues" evidence="7">
    <location>
        <begin position="448"/>
        <end position="458"/>
    </location>
</feature>
<dbReference type="InterPro" id="IPR005614">
    <property type="entry name" value="NrfD-like"/>
</dbReference>
<dbReference type="InterPro" id="IPR052049">
    <property type="entry name" value="Electron_transfer_protein"/>
</dbReference>
<feature type="region of interest" description="Disordered" evidence="7">
    <location>
        <begin position="419"/>
        <end position="458"/>
    </location>
</feature>
<feature type="transmembrane region" description="Helical" evidence="8">
    <location>
        <begin position="331"/>
        <end position="351"/>
    </location>
</feature>
<dbReference type="RefSeq" id="WP_130171809.1">
    <property type="nucleotide sequence ID" value="NZ_SHMR01000011.1"/>
</dbReference>
<keyword evidence="3" id="KW-1003">Cell membrane</keyword>
<evidence type="ECO:0000256" key="2">
    <source>
        <dbReference type="ARBA" id="ARBA00008929"/>
    </source>
</evidence>
<feature type="transmembrane region" description="Helical" evidence="8">
    <location>
        <begin position="254"/>
        <end position="275"/>
    </location>
</feature>
<dbReference type="PANTHER" id="PTHR34856">
    <property type="entry name" value="PROTEIN NRFD"/>
    <property type="match status" value="1"/>
</dbReference>
<keyword evidence="4 8" id="KW-0812">Transmembrane</keyword>
<dbReference type="Proteomes" id="UP000292704">
    <property type="component" value="Unassembled WGS sequence"/>
</dbReference>
<organism evidence="9 10">
    <name type="scientific">Natrinema altunense</name>
    <dbReference type="NCBI Taxonomy" id="222984"/>
    <lineage>
        <taxon>Archaea</taxon>
        <taxon>Methanobacteriati</taxon>
        <taxon>Methanobacteriota</taxon>
        <taxon>Stenosarchaea group</taxon>
        <taxon>Halobacteria</taxon>
        <taxon>Halobacteriales</taxon>
        <taxon>Natrialbaceae</taxon>
        <taxon>Natrinema</taxon>
    </lineage>
</organism>
<comment type="caution">
    <text evidence="9">The sequence shown here is derived from an EMBL/GenBank/DDBJ whole genome shotgun (WGS) entry which is preliminary data.</text>
</comment>
<evidence type="ECO:0000256" key="5">
    <source>
        <dbReference type="ARBA" id="ARBA00022989"/>
    </source>
</evidence>
<evidence type="ECO:0000313" key="10">
    <source>
        <dbReference type="Proteomes" id="UP000292704"/>
    </source>
</evidence>
<feature type="transmembrane region" description="Helical" evidence="8">
    <location>
        <begin position="218"/>
        <end position="242"/>
    </location>
</feature>
<gene>
    <name evidence="9" type="ORF">ELS17_18110</name>
</gene>
<evidence type="ECO:0000256" key="6">
    <source>
        <dbReference type="ARBA" id="ARBA00023136"/>
    </source>
</evidence>
<evidence type="ECO:0000256" key="1">
    <source>
        <dbReference type="ARBA" id="ARBA00004651"/>
    </source>
</evidence>
<evidence type="ECO:0000313" key="9">
    <source>
        <dbReference type="EMBL" id="RZH66275.1"/>
    </source>
</evidence>
<proteinExistence type="inferred from homology"/>
<feature type="transmembrane region" description="Helical" evidence="8">
    <location>
        <begin position="183"/>
        <end position="206"/>
    </location>
</feature>
<feature type="transmembrane region" description="Helical" evidence="8">
    <location>
        <begin position="58"/>
        <end position="78"/>
    </location>
</feature>
<comment type="subcellular location">
    <subcellularLocation>
        <location evidence="1">Cell membrane</location>
        <topology evidence="1">Multi-pass membrane protein</topology>
    </subcellularLocation>
</comment>
<feature type="transmembrane region" description="Helical" evidence="8">
    <location>
        <begin position="90"/>
        <end position="111"/>
    </location>
</feature>
<dbReference type="OrthoDB" id="200631at2157"/>
<feature type="compositionally biased region" description="Low complexity" evidence="7">
    <location>
        <begin position="431"/>
        <end position="441"/>
    </location>
</feature>